<dbReference type="GO" id="GO:0016020">
    <property type="term" value="C:membrane"/>
    <property type="evidence" value="ECO:0007669"/>
    <property type="project" value="InterPro"/>
</dbReference>
<dbReference type="EMBL" id="LQRT01000013">
    <property type="protein sequence ID" value="KZS40652.1"/>
    <property type="molecule type" value="Genomic_DNA"/>
</dbReference>
<comment type="caution">
    <text evidence="4">The sequence shown here is derived from an EMBL/GenBank/DDBJ whole genome shotgun (WGS) entry which is preliminary data.</text>
</comment>
<keyword evidence="2" id="KW-0472">Membrane</keyword>
<dbReference type="GO" id="GO:0000155">
    <property type="term" value="F:phosphorelay sensor kinase activity"/>
    <property type="evidence" value="ECO:0007669"/>
    <property type="project" value="InterPro"/>
</dbReference>
<evidence type="ECO:0000256" key="2">
    <source>
        <dbReference type="SAM" id="Phobius"/>
    </source>
</evidence>
<accession>A0A163AMH7</accession>
<keyword evidence="2" id="KW-1133">Transmembrane helix</keyword>
<keyword evidence="1" id="KW-0175">Coiled coil</keyword>
<organism evidence="4 5">
    <name type="scientific">Aquimarina aggregata</name>
    <dbReference type="NCBI Taxonomy" id="1642818"/>
    <lineage>
        <taxon>Bacteria</taxon>
        <taxon>Pseudomonadati</taxon>
        <taxon>Bacteroidota</taxon>
        <taxon>Flavobacteriia</taxon>
        <taxon>Flavobacteriales</taxon>
        <taxon>Flavobacteriaceae</taxon>
        <taxon>Aquimarina</taxon>
    </lineage>
</organism>
<dbReference type="PANTHER" id="PTHR34220:SF7">
    <property type="entry name" value="SENSOR HISTIDINE KINASE YPDA"/>
    <property type="match status" value="1"/>
</dbReference>
<reference evidence="4 5" key="1">
    <citation type="submission" date="2016-01" db="EMBL/GenBank/DDBJ databases">
        <title>The draft genome sequence of Aquimarina sp. RZW4-3-2.</title>
        <authorList>
            <person name="Wang Y."/>
        </authorList>
    </citation>
    <scope>NUCLEOTIDE SEQUENCE [LARGE SCALE GENOMIC DNA]</scope>
    <source>
        <strain evidence="4 5">RZW4-3-2</strain>
    </source>
</reference>
<dbReference type="RefSeq" id="WP_066314346.1">
    <property type="nucleotide sequence ID" value="NZ_LQRT01000013.1"/>
</dbReference>
<evidence type="ECO:0000313" key="5">
    <source>
        <dbReference type="Proteomes" id="UP000076715"/>
    </source>
</evidence>
<evidence type="ECO:0000259" key="3">
    <source>
        <dbReference type="Pfam" id="PF06580"/>
    </source>
</evidence>
<keyword evidence="2" id="KW-0812">Transmembrane</keyword>
<dbReference type="Pfam" id="PF06580">
    <property type="entry name" value="His_kinase"/>
    <property type="match status" value="1"/>
</dbReference>
<protein>
    <recommendedName>
        <fullName evidence="3">Signal transduction histidine kinase internal region domain-containing protein</fullName>
    </recommendedName>
</protein>
<feature type="coiled-coil region" evidence="1">
    <location>
        <begin position="169"/>
        <end position="196"/>
    </location>
</feature>
<feature type="transmembrane region" description="Helical" evidence="2">
    <location>
        <begin position="75"/>
        <end position="92"/>
    </location>
</feature>
<name>A0A163AMH7_9FLAO</name>
<dbReference type="InterPro" id="IPR050640">
    <property type="entry name" value="Bact_2-comp_sensor_kinase"/>
</dbReference>
<proteinExistence type="predicted"/>
<evidence type="ECO:0000256" key="1">
    <source>
        <dbReference type="SAM" id="Coils"/>
    </source>
</evidence>
<keyword evidence="5" id="KW-1185">Reference proteome</keyword>
<feature type="transmembrane region" description="Helical" evidence="2">
    <location>
        <begin position="146"/>
        <end position="165"/>
    </location>
</feature>
<dbReference type="STRING" id="1642818.AWE51_06795"/>
<dbReference type="OrthoDB" id="9809908at2"/>
<dbReference type="Proteomes" id="UP000076715">
    <property type="component" value="Unassembled WGS sequence"/>
</dbReference>
<feature type="transmembrane region" description="Helical" evidence="2">
    <location>
        <begin position="36"/>
        <end position="55"/>
    </location>
</feature>
<gene>
    <name evidence="4" type="ORF">AWE51_06795</name>
</gene>
<dbReference type="PANTHER" id="PTHR34220">
    <property type="entry name" value="SENSOR HISTIDINE KINASE YPDA"/>
    <property type="match status" value="1"/>
</dbReference>
<feature type="domain" description="Signal transduction histidine kinase internal region" evidence="3">
    <location>
        <begin position="189"/>
        <end position="266"/>
    </location>
</feature>
<dbReference type="AlphaFoldDB" id="A0A163AMH7"/>
<dbReference type="InterPro" id="IPR010559">
    <property type="entry name" value="Sig_transdc_His_kin_internal"/>
</dbReference>
<sequence>MSGNSNIINPIFRKFNNHQLKKILFTLSSRKIKHIVILRIALLIAMLISLPRTLSLFDITKKLIDSFTEVSVKDIMIRFLFLFILSLVSLELNTNFKSIYRQYSLFVRTSLTIAFNTILFLGIVQLFVTVYPLVTGQVLSESEIGFTYFVYFVILMITIFIARILKYQIIHHEDLLENEKLKQQNLQKELTALKNQINPHFLFNSLNSLNSIVRDNKEATMFIKKLSFMYRYILQSGERDVVSLQEELKFLDSYVYLVKSRYRDRFKIDIDIDAEYLEKKVPPLALQLLVENAVKHNEISESNPLQVNIYSKDSDIYVENEMRLRTSFVDSTGNGLMNLDKRYFLLKKQHISISAIENVFRVKLPLN</sequence>
<evidence type="ECO:0000313" key="4">
    <source>
        <dbReference type="EMBL" id="KZS40652.1"/>
    </source>
</evidence>
<feature type="transmembrane region" description="Helical" evidence="2">
    <location>
        <begin position="113"/>
        <end position="134"/>
    </location>
</feature>